<reference evidence="6 7" key="1">
    <citation type="submission" date="2024-01" db="EMBL/GenBank/DDBJ databases">
        <title>The genomes of 5 underutilized Papilionoideae crops provide insights into root nodulation and disease resistanc.</title>
        <authorList>
            <person name="Jiang F."/>
        </authorList>
    </citation>
    <scope>NUCLEOTIDE SEQUENCE [LARGE SCALE GENOMIC DNA]</scope>
    <source>
        <strain evidence="6">DUOXIRENSHENG_FW03</strain>
        <tissue evidence="6">Leaves</tissue>
    </source>
</reference>
<organism evidence="6 7">
    <name type="scientific">Psophocarpus tetragonolobus</name>
    <name type="common">Winged bean</name>
    <name type="synonym">Dolichos tetragonolobus</name>
    <dbReference type="NCBI Taxonomy" id="3891"/>
    <lineage>
        <taxon>Eukaryota</taxon>
        <taxon>Viridiplantae</taxon>
        <taxon>Streptophyta</taxon>
        <taxon>Embryophyta</taxon>
        <taxon>Tracheophyta</taxon>
        <taxon>Spermatophyta</taxon>
        <taxon>Magnoliopsida</taxon>
        <taxon>eudicotyledons</taxon>
        <taxon>Gunneridae</taxon>
        <taxon>Pentapetalae</taxon>
        <taxon>rosids</taxon>
        <taxon>fabids</taxon>
        <taxon>Fabales</taxon>
        <taxon>Fabaceae</taxon>
        <taxon>Papilionoideae</taxon>
        <taxon>50 kb inversion clade</taxon>
        <taxon>NPAAA clade</taxon>
        <taxon>indigoferoid/millettioid clade</taxon>
        <taxon>Phaseoleae</taxon>
        <taxon>Psophocarpus</taxon>
    </lineage>
</organism>
<dbReference type="PANTHER" id="PTHR23012">
    <property type="entry name" value="RING/FYVE/PHD ZINC FINGER DOMAIN-CONTAINING"/>
    <property type="match status" value="1"/>
</dbReference>
<dbReference type="InterPro" id="IPR033275">
    <property type="entry name" value="MARCH-like"/>
</dbReference>
<evidence type="ECO:0000256" key="1">
    <source>
        <dbReference type="ARBA" id="ARBA00022723"/>
    </source>
</evidence>
<evidence type="ECO:0000313" key="6">
    <source>
        <dbReference type="EMBL" id="KAK7394312.1"/>
    </source>
</evidence>
<keyword evidence="3" id="KW-0862">Zinc</keyword>
<feature type="chain" id="PRO_5042938814" description="RING-CH-type domain-containing protein" evidence="4">
    <location>
        <begin position="22"/>
        <end position="78"/>
    </location>
</feature>
<keyword evidence="2" id="KW-0863">Zinc-finger</keyword>
<gene>
    <name evidence="6" type="ORF">VNO78_14834</name>
</gene>
<dbReference type="SMART" id="SM00744">
    <property type="entry name" value="RINGv"/>
    <property type="match status" value="1"/>
</dbReference>
<dbReference type="Pfam" id="PF12906">
    <property type="entry name" value="RINGv"/>
    <property type="match status" value="1"/>
</dbReference>
<protein>
    <recommendedName>
        <fullName evidence="5">RING-CH-type domain-containing protein</fullName>
    </recommendedName>
</protein>
<evidence type="ECO:0000313" key="7">
    <source>
        <dbReference type="Proteomes" id="UP001386955"/>
    </source>
</evidence>
<dbReference type="InterPro" id="IPR011016">
    <property type="entry name" value="Znf_RING-CH"/>
</dbReference>
<dbReference type="SUPFAM" id="SSF57850">
    <property type="entry name" value="RING/U-box"/>
    <property type="match status" value="1"/>
</dbReference>
<name>A0AAN9SDS7_PSOTE</name>
<dbReference type="AlphaFoldDB" id="A0AAN9SDS7"/>
<evidence type="ECO:0000256" key="3">
    <source>
        <dbReference type="ARBA" id="ARBA00022833"/>
    </source>
</evidence>
<accession>A0AAN9SDS7</accession>
<evidence type="ECO:0000256" key="2">
    <source>
        <dbReference type="ARBA" id="ARBA00022771"/>
    </source>
</evidence>
<keyword evidence="7" id="KW-1185">Reference proteome</keyword>
<keyword evidence="1" id="KW-0479">Metal-binding</keyword>
<feature type="domain" description="RING-CH-type" evidence="5">
    <location>
        <begin position="23"/>
        <end position="68"/>
    </location>
</feature>
<evidence type="ECO:0000259" key="5">
    <source>
        <dbReference type="SMART" id="SM00744"/>
    </source>
</evidence>
<dbReference type="GO" id="GO:0004842">
    <property type="term" value="F:ubiquitin-protein transferase activity"/>
    <property type="evidence" value="ECO:0007669"/>
    <property type="project" value="TreeGrafter"/>
</dbReference>
<comment type="caution">
    <text evidence="6">The sequence shown here is derived from an EMBL/GenBank/DDBJ whole genome shotgun (WGS) entry which is preliminary data.</text>
</comment>
<dbReference type="Proteomes" id="UP001386955">
    <property type="component" value="Unassembled WGS sequence"/>
</dbReference>
<dbReference type="GO" id="GO:0008270">
    <property type="term" value="F:zinc ion binding"/>
    <property type="evidence" value="ECO:0007669"/>
    <property type="project" value="UniProtKB-KW"/>
</dbReference>
<proteinExistence type="predicted"/>
<sequence length="78" mass="8953">MLLATLSCSLCVFLQRGFLTAECHEEEFESSKTLEAPCACFVTIKFADRDCIHAWCNEKGNTTCEIWLLIRRTYIKIS</sequence>
<evidence type="ECO:0000256" key="4">
    <source>
        <dbReference type="SAM" id="SignalP"/>
    </source>
</evidence>
<dbReference type="GO" id="GO:0016020">
    <property type="term" value="C:membrane"/>
    <property type="evidence" value="ECO:0007669"/>
    <property type="project" value="TreeGrafter"/>
</dbReference>
<dbReference type="PANTHER" id="PTHR23012:SF180">
    <property type="entry name" value="RING_FYVE_PHD ZINC FINGER SUPERFAMILY PROTEIN"/>
    <property type="match status" value="1"/>
</dbReference>
<dbReference type="Gene3D" id="3.30.40.10">
    <property type="entry name" value="Zinc/RING finger domain, C3HC4 (zinc finger)"/>
    <property type="match status" value="1"/>
</dbReference>
<dbReference type="GO" id="GO:0016567">
    <property type="term" value="P:protein ubiquitination"/>
    <property type="evidence" value="ECO:0007669"/>
    <property type="project" value="TreeGrafter"/>
</dbReference>
<dbReference type="InterPro" id="IPR013083">
    <property type="entry name" value="Znf_RING/FYVE/PHD"/>
</dbReference>
<keyword evidence="4" id="KW-0732">Signal</keyword>
<dbReference type="EMBL" id="JAYMYS010000004">
    <property type="protein sequence ID" value="KAK7394312.1"/>
    <property type="molecule type" value="Genomic_DNA"/>
</dbReference>
<feature type="signal peptide" evidence="4">
    <location>
        <begin position="1"/>
        <end position="21"/>
    </location>
</feature>